<comment type="caution">
    <text evidence="2">The sequence shown here is derived from an EMBL/GenBank/DDBJ whole genome shotgun (WGS) entry which is preliminary data.</text>
</comment>
<feature type="transmembrane region" description="Helical" evidence="1">
    <location>
        <begin position="154"/>
        <end position="177"/>
    </location>
</feature>
<feature type="transmembrane region" description="Helical" evidence="1">
    <location>
        <begin position="323"/>
        <end position="349"/>
    </location>
</feature>
<evidence type="ECO:0000313" key="2">
    <source>
        <dbReference type="EMBL" id="KAF4308008.1"/>
    </source>
</evidence>
<feature type="transmembrane region" description="Helical" evidence="1">
    <location>
        <begin position="189"/>
        <end position="212"/>
    </location>
</feature>
<protein>
    <submittedName>
        <fullName evidence="2">Uncharacterized protein</fullName>
    </submittedName>
</protein>
<evidence type="ECO:0000313" key="3">
    <source>
        <dbReference type="Proteomes" id="UP000572817"/>
    </source>
</evidence>
<feature type="transmembrane region" description="Helical" evidence="1">
    <location>
        <begin position="94"/>
        <end position="115"/>
    </location>
</feature>
<feature type="transmembrane region" description="Helical" evidence="1">
    <location>
        <begin position="256"/>
        <end position="278"/>
    </location>
</feature>
<evidence type="ECO:0000256" key="1">
    <source>
        <dbReference type="SAM" id="Phobius"/>
    </source>
</evidence>
<reference evidence="2" key="1">
    <citation type="submission" date="2020-04" db="EMBL/GenBank/DDBJ databases">
        <title>Genome Assembly and Annotation of Botryosphaeria dothidea sdau 11-99, a Latent Pathogen of Apple Fruit Ring Rot in China.</title>
        <authorList>
            <person name="Yu C."/>
            <person name="Diao Y."/>
            <person name="Lu Q."/>
            <person name="Zhao J."/>
            <person name="Cui S."/>
            <person name="Peng C."/>
            <person name="He B."/>
            <person name="Liu H."/>
        </authorList>
    </citation>
    <scope>NUCLEOTIDE SEQUENCE [LARGE SCALE GENOMIC DNA]</scope>
    <source>
        <strain evidence="2">Sdau11-99</strain>
    </source>
</reference>
<organism evidence="2 3">
    <name type="scientific">Botryosphaeria dothidea</name>
    <dbReference type="NCBI Taxonomy" id="55169"/>
    <lineage>
        <taxon>Eukaryota</taxon>
        <taxon>Fungi</taxon>
        <taxon>Dikarya</taxon>
        <taxon>Ascomycota</taxon>
        <taxon>Pezizomycotina</taxon>
        <taxon>Dothideomycetes</taxon>
        <taxon>Dothideomycetes incertae sedis</taxon>
        <taxon>Botryosphaeriales</taxon>
        <taxon>Botryosphaeriaceae</taxon>
        <taxon>Botryosphaeria</taxon>
    </lineage>
</organism>
<keyword evidence="3" id="KW-1185">Reference proteome</keyword>
<dbReference type="OrthoDB" id="5427664at2759"/>
<keyword evidence="1" id="KW-1133">Transmembrane helix</keyword>
<dbReference type="InterPro" id="IPR053018">
    <property type="entry name" value="Elsinochrome_Biosynth-Asso"/>
</dbReference>
<dbReference type="EMBL" id="WWBZ02000022">
    <property type="protein sequence ID" value="KAF4308008.1"/>
    <property type="molecule type" value="Genomic_DNA"/>
</dbReference>
<feature type="transmembrane region" description="Helical" evidence="1">
    <location>
        <begin position="389"/>
        <end position="410"/>
    </location>
</feature>
<dbReference type="PANTHER" id="PTHR37577:SF1">
    <property type="entry name" value="INTEGRAL MEMBRANE PROTEIN"/>
    <property type="match status" value="1"/>
</dbReference>
<dbReference type="Proteomes" id="UP000572817">
    <property type="component" value="Unassembled WGS sequence"/>
</dbReference>
<dbReference type="AlphaFoldDB" id="A0A8H4N5I5"/>
<keyword evidence="1" id="KW-0472">Membrane</keyword>
<proteinExistence type="predicted"/>
<sequence>MAVTDLVWFDLDYIFPEARCTADPDVAGIGVIISFTVAASVTTLCSVSAAVLDALNNDPDAIFPMRLRRILCRKQQPPDSLKRHRQRRAKLERFMLSMADQQLLTGYAILIAGLVRADDPEIWNRHPHPYPKPVTGKMDDSFTFPPSQLKYQNAHFMLILYLSCLSSSSHLACILTLKNYFAKHRDAIVSRLAFVYVFALLLSTMTAITLPFQPLRVAFKRLFHHTDGYCAPENEPCKSDRPFLDDDNDVSRVLPILYLIFVMYPFLLLALHLPIMGISRIRFRERFLDFVSIKRVRSAESDNYISANIIYLFRDFFALACRYIFVGSLFIVFCQQISFFAVSLVFVYAQRFAEAPDWDPWNAYGSRNSTESSWGHYCSLNLRSANKWGFGQILPMILLFQPALTAIGSFQDVGKQKEMPPQESLAQNISASFPPQHRRRPDEIRPNENNVIIGIPPSSSLDNFSIHECADGDLALPNAHMYFTKHDESRGDDGNASDCRQVDSEMKIGFGSGNR</sequence>
<dbReference type="PANTHER" id="PTHR37577">
    <property type="entry name" value="INTEGRAL MEMBRANE PROTEIN"/>
    <property type="match status" value="1"/>
</dbReference>
<keyword evidence="1" id="KW-0812">Transmembrane</keyword>
<accession>A0A8H4N5I5</accession>
<gene>
    <name evidence="2" type="ORF">GTA08_BOTSDO03778</name>
</gene>
<name>A0A8H4N5I5_9PEZI</name>